<comment type="similarity">
    <text evidence="3">Belongs to the sodium:solute symporter (SSF) (TC 2.A.21) family.</text>
</comment>
<reference evidence="19 20" key="1">
    <citation type="submission" date="2019-05" db="EMBL/GenBank/DDBJ databases">
        <title>Genome of Alcanivorax gelatiniphagus, an oil degrading marine bacteria.</title>
        <authorList>
            <person name="Kwon K.K."/>
        </authorList>
    </citation>
    <scope>NUCLEOTIDE SEQUENCE [LARGE SCALE GENOMIC DNA]</scope>
    <source>
        <strain evidence="19 20">MEBiC 08158</strain>
    </source>
</reference>
<dbReference type="InterPro" id="IPR011006">
    <property type="entry name" value="CheY-like_superfamily"/>
</dbReference>
<dbReference type="InterPro" id="IPR004358">
    <property type="entry name" value="Sig_transdc_His_kin-like_C"/>
</dbReference>
<evidence type="ECO:0000256" key="13">
    <source>
        <dbReference type="PROSITE-ProRule" id="PRU00169"/>
    </source>
</evidence>
<evidence type="ECO:0000256" key="12">
    <source>
        <dbReference type="ARBA" id="ARBA00023201"/>
    </source>
</evidence>
<dbReference type="CDD" id="cd10322">
    <property type="entry name" value="SLC5sbd"/>
    <property type="match status" value="1"/>
</dbReference>
<dbReference type="InterPro" id="IPR003594">
    <property type="entry name" value="HATPase_dom"/>
</dbReference>
<dbReference type="Pfam" id="PF00072">
    <property type="entry name" value="Response_reg"/>
    <property type="match status" value="1"/>
</dbReference>
<dbReference type="Pfam" id="PF12860">
    <property type="entry name" value="PAS_7"/>
    <property type="match status" value="1"/>
</dbReference>
<feature type="transmembrane region" description="Helical" evidence="15">
    <location>
        <begin position="278"/>
        <end position="303"/>
    </location>
</feature>
<evidence type="ECO:0000256" key="5">
    <source>
        <dbReference type="ARBA" id="ARBA00022553"/>
    </source>
</evidence>
<evidence type="ECO:0000256" key="6">
    <source>
        <dbReference type="ARBA" id="ARBA00022679"/>
    </source>
</evidence>
<dbReference type="EMBL" id="VCQT01000033">
    <property type="protein sequence ID" value="TMW12485.1"/>
    <property type="molecule type" value="Genomic_DNA"/>
</dbReference>
<dbReference type="Gene3D" id="1.20.1730.10">
    <property type="entry name" value="Sodium/glucose cotransporter"/>
    <property type="match status" value="1"/>
</dbReference>
<evidence type="ECO:0000256" key="2">
    <source>
        <dbReference type="ARBA" id="ARBA00004141"/>
    </source>
</evidence>
<dbReference type="InterPro" id="IPR036890">
    <property type="entry name" value="HATPase_C_sf"/>
</dbReference>
<evidence type="ECO:0000256" key="9">
    <source>
        <dbReference type="ARBA" id="ARBA00022847"/>
    </source>
</evidence>
<keyword evidence="12" id="KW-0915">Sodium</keyword>
<dbReference type="InterPro" id="IPR005467">
    <property type="entry name" value="His_kinase_dom"/>
</dbReference>
<comment type="subcellular location">
    <subcellularLocation>
        <location evidence="2">Membrane</location>
        <topology evidence="2">Multi-pass membrane protein</topology>
    </subcellularLocation>
</comment>
<dbReference type="Gene3D" id="3.40.50.2300">
    <property type="match status" value="1"/>
</dbReference>
<evidence type="ECO:0000256" key="7">
    <source>
        <dbReference type="ARBA" id="ARBA00022692"/>
    </source>
</evidence>
<name>A0ABY2XM75_9GAMM</name>
<feature type="domain" description="Histidine kinase" evidence="16">
    <location>
        <begin position="798"/>
        <end position="1016"/>
    </location>
</feature>
<accession>A0ABY2XM75</accession>
<gene>
    <name evidence="19" type="ORF">FGS76_10320</name>
</gene>
<feature type="transmembrane region" description="Helical" evidence="15">
    <location>
        <begin position="437"/>
        <end position="457"/>
    </location>
</feature>
<dbReference type="CDD" id="cd00082">
    <property type="entry name" value="HisKA"/>
    <property type="match status" value="1"/>
</dbReference>
<keyword evidence="12" id="KW-0406">Ion transport</keyword>
<dbReference type="PANTHER" id="PTHR43047">
    <property type="entry name" value="TWO-COMPONENT HISTIDINE PROTEIN KINASE"/>
    <property type="match status" value="1"/>
</dbReference>
<dbReference type="GO" id="GO:0016301">
    <property type="term" value="F:kinase activity"/>
    <property type="evidence" value="ECO:0007669"/>
    <property type="project" value="UniProtKB-KW"/>
</dbReference>
<dbReference type="SMART" id="SM00091">
    <property type="entry name" value="PAS"/>
    <property type="match status" value="1"/>
</dbReference>
<evidence type="ECO:0000256" key="15">
    <source>
        <dbReference type="SAM" id="Phobius"/>
    </source>
</evidence>
<dbReference type="PROSITE" id="PS50110">
    <property type="entry name" value="RESPONSE_REGULATORY"/>
    <property type="match status" value="1"/>
</dbReference>
<keyword evidence="11 15" id="KW-0472">Membrane</keyword>
<dbReference type="NCBIfam" id="TIGR00229">
    <property type="entry name" value="sensory_box"/>
    <property type="match status" value="1"/>
</dbReference>
<evidence type="ECO:0000256" key="3">
    <source>
        <dbReference type="ARBA" id="ARBA00006434"/>
    </source>
</evidence>
<dbReference type="Gene3D" id="3.30.565.10">
    <property type="entry name" value="Histidine kinase-like ATPase, C-terminal domain"/>
    <property type="match status" value="1"/>
</dbReference>
<dbReference type="CDD" id="cd00130">
    <property type="entry name" value="PAS"/>
    <property type="match status" value="1"/>
</dbReference>
<evidence type="ECO:0000259" key="18">
    <source>
        <dbReference type="PROSITE" id="PS50112"/>
    </source>
</evidence>
<dbReference type="SUPFAM" id="SSF55874">
    <property type="entry name" value="ATPase domain of HSP90 chaperone/DNA topoisomerase II/histidine kinase"/>
    <property type="match status" value="1"/>
</dbReference>
<dbReference type="InterPro" id="IPR003661">
    <property type="entry name" value="HisK_dim/P_dom"/>
</dbReference>
<feature type="transmembrane region" description="Helical" evidence="15">
    <location>
        <begin position="154"/>
        <end position="174"/>
    </location>
</feature>
<keyword evidence="10 15" id="KW-1133">Transmembrane helix</keyword>
<evidence type="ECO:0000256" key="1">
    <source>
        <dbReference type="ARBA" id="ARBA00000085"/>
    </source>
</evidence>
<dbReference type="Pfam" id="PF02518">
    <property type="entry name" value="HATPase_c"/>
    <property type="match status" value="1"/>
</dbReference>
<feature type="domain" description="Response regulatory" evidence="17">
    <location>
        <begin position="1042"/>
        <end position="1157"/>
    </location>
</feature>
<feature type="transmembrane region" description="Helical" evidence="15">
    <location>
        <begin position="380"/>
        <end position="400"/>
    </location>
</feature>
<dbReference type="SMART" id="SM00388">
    <property type="entry name" value="HisKA"/>
    <property type="match status" value="1"/>
</dbReference>
<keyword evidence="20" id="KW-1185">Reference proteome</keyword>
<dbReference type="CDD" id="cd00156">
    <property type="entry name" value="REC"/>
    <property type="match status" value="1"/>
</dbReference>
<dbReference type="SMART" id="SM00387">
    <property type="entry name" value="HATPase_c"/>
    <property type="match status" value="1"/>
</dbReference>
<dbReference type="Pfam" id="PF00512">
    <property type="entry name" value="HisKA"/>
    <property type="match status" value="1"/>
</dbReference>
<feature type="transmembrane region" description="Helical" evidence="15">
    <location>
        <begin position="323"/>
        <end position="351"/>
    </location>
</feature>
<dbReference type="Gene3D" id="3.30.450.20">
    <property type="entry name" value="PAS domain"/>
    <property type="match status" value="1"/>
</dbReference>
<dbReference type="PRINTS" id="PR00344">
    <property type="entry name" value="BCTRLSENSOR"/>
</dbReference>
<dbReference type="InterPro" id="IPR035965">
    <property type="entry name" value="PAS-like_dom_sf"/>
</dbReference>
<dbReference type="NCBIfam" id="NF041832">
    <property type="entry name" value="near_NosP_CTERM"/>
    <property type="match status" value="1"/>
</dbReference>
<feature type="transmembrane region" description="Helical" evidence="15">
    <location>
        <begin position="195"/>
        <end position="217"/>
    </location>
</feature>
<comment type="caution">
    <text evidence="19">The sequence shown here is derived from an EMBL/GenBank/DDBJ whole genome shotgun (WGS) entry which is preliminary data.</text>
</comment>
<comment type="catalytic activity">
    <reaction evidence="1">
        <text>ATP + protein L-histidine = ADP + protein N-phospho-L-histidine.</text>
        <dbReference type="EC" id="2.7.13.3"/>
    </reaction>
</comment>
<proteinExistence type="inferred from homology"/>
<keyword evidence="5 13" id="KW-0597">Phosphoprotein</keyword>
<keyword evidence="9" id="KW-0813">Transport</keyword>
<feature type="modified residue" description="4-aspartylphosphate" evidence="13">
    <location>
        <position position="1092"/>
    </location>
</feature>
<dbReference type="InterPro" id="IPR001789">
    <property type="entry name" value="Sig_transdc_resp-reg_receiver"/>
</dbReference>
<keyword evidence="9" id="KW-0769">Symport</keyword>
<evidence type="ECO:0000256" key="11">
    <source>
        <dbReference type="ARBA" id="ARBA00023136"/>
    </source>
</evidence>
<dbReference type="SMART" id="SM00448">
    <property type="entry name" value="REC"/>
    <property type="match status" value="1"/>
</dbReference>
<dbReference type="Proteomes" id="UP000739180">
    <property type="component" value="Unassembled WGS sequence"/>
</dbReference>
<dbReference type="PROSITE" id="PS50112">
    <property type="entry name" value="PAS"/>
    <property type="match status" value="1"/>
</dbReference>
<dbReference type="InterPro" id="IPR038377">
    <property type="entry name" value="Na/Glc_symporter_sf"/>
</dbReference>
<protein>
    <recommendedName>
        <fullName evidence="4">histidine kinase</fullName>
        <ecNumber evidence="4">2.7.13.3</ecNumber>
    </recommendedName>
</protein>
<evidence type="ECO:0000259" key="16">
    <source>
        <dbReference type="PROSITE" id="PS50109"/>
    </source>
</evidence>
<feature type="domain" description="PAS" evidence="18">
    <location>
        <begin position="636"/>
        <end position="673"/>
    </location>
</feature>
<evidence type="ECO:0000256" key="8">
    <source>
        <dbReference type="ARBA" id="ARBA00022777"/>
    </source>
</evidence>
<dbReference type="SUPFAM" id="SSF52172">
    <property type="entry name" value="CheY-like"/>
    <property type="match status" value="1"/>
</dbReference>
<evidence type="ECO:0000313" key="19">
    <source>
        <dbReference type="EMBL" id="TMW12485.1"/>
    </source>
</evidence>
<feature type="coiled-coil region" evidence="14">
    <location>
        <begin position="753"/>
        <end position="784"/>
    </location>
</feature>
<feature type="transmembrane region" description="Helical" evidence="15">
    <location>
        <begin position="406"/>
        <end position="430"/>
    </location>
</feature>
<feature type="transmembrane region" description="Helical" evidence="15">
    <location>
        <begin position="237"/>
        <end position="257"/>
    </location>
</feature>
<keyword evidence="12" id="KW-0739">Sodium transport</keyword>
<feature type="transmembrane region" description="Helical" evidence="15">
    <location>
        <begin position="37"/>
        <end position="56"/>
    </location>
</feature>
<keyword evidence="7 15" id="KW-0812">Transmembrane</keyword>
<dbReference type="InterPro" id="IPR018212">
    <property type="entry name" value="Na/solute_symporter_CS"/>
</dbReference>
<keyword evidence="6" id="KW-0808">Transferase</keyword>
<keyword evidence="14" id="KW-0175">Coiled coil</keyword>
<evidence type="ECO:0000256" key="4">
    <source>
        <dbReference type="ARBA" id="ARBA00012438"/>
    </source>
</evidence>
<evidence type="ECO:0000256" key="10">
    <source>
        <dbReference type="ARBA" id="ARBA00022989"/>
    </source>
</evidence>
<dbReference type="InterPro" id="IPR001734">
    <property type="entry name" value="Na/solute_symporter"/>
</dbReference>
<dbReference type="EC" id="2.7.13.3" evidence="4"/>
<evidence type="ECO:0000313" key="20">
    <source>
        <dbReference type="Proteomes" id="UP000739180"/>
    </source>
</evidence>
<dbReference type="SUPFAM" id="SSF55785">
    <property type="entry name" value="PYP-like sensor domain (PAS domain)"/>
    <property type="match status" value="1"/>
</dbReference>
<evidence type="ECO:0000256" key="14">
    <source>
        <dbReference type="SAM" id="Coils"/>
    </source>
</evidence>
<organism evidence="19 20">
    <name type="scientific">Alloalcanivorax gelatiniphagus</name>
    <dbReference type="NCBI Taxonomy" id="1194167"/>
    <lineage>
        <taxon>Bacteria</taxon>
        <taxon>Pseudomonadati</taxon>
        <taxon>Pseudomonadota</taxon>
        <taxon>Gammaproteobacteria</taxon>
        <taxon>Oceanospirillales</taxon>
        <taxon>Alcanivoracaceae</taxon>
        <taxon>Alloalcanivorax</taxon>
    </lineage>
</organism>
<evidence type="ECO:0000259" key="17">
    <source>
        <dbReference type="PROSITE" id="PS50110"/>
    </source>
</evidence>
<dbReference type="PANTHER" id="PTHR43047:SF9">
    <property type="entry name" value="HISTIDINE KINASE"/>
    <property type="match status" value="1"/>
</dbReference>
<feature type="transmembrane region" description="Helical" evidence="15">
    <location>
        <begin position="6"/>
        <end position="25"/>
    </location>
</feature>
<dbReference type="PROSITE" id="PS50283">
    <property type="entry name" value="NA_SOLUT_SYMP_3"/>
    <property type="match status" value="1"/>
</dbReference>
<dbReference type="PROSITE" id="PS00457">
    <property type="entry name" value="NA_SOLUT_SYMP_2"/>
    <property type="match status" value="1"/>
</dbReference>
<dbReference type="InterPro" id="IPR036097">
    <property type="entry name" value="HisK_dim/P_sf"/>
</dbReference>
<dbReference type="SUPFAM" id="SSF47384">
    <property type="entry name" value="Homodimeric domain of signal transducing histidine kinase"/>
    <property type="match status" value="1"/>
</dbReference>
<feature type="transmembrane region" description="Helical" evidence="15">
    <location>
        <begin position="68"/>
        <end position="88"/>
    </location>
</feature>
<feature type="transmembrane region" description="Helical" evidence="15">
    <location>
        <begin position="116"/>
        <end position="134"/>
    </location>
</feature>
<sequence length="1157" mass="128468">MLSLWQLGLLALLYVMVLFIIAWWGDRAERRGLRVVNNAWTYSLGLGVYCTSWTFYGAVGEAAHSGWTYLPIYLGPILTMLLGGELIYKLVSVGKQHHITSIADFLAARYGKSRQLAVLVTVVAIVGVLPYIALQLKAVTLSFEHVVGASATPPLDIALAVSALMAVFTLLFGTRHIDATEHQSGLMLAVSFESFIKLVAFVIIGLFCLFVVFNGPLDLWRNMMASPRIRGTFEPALFSQNFVTALLLSMLAILCLPRQFHAGVVENNDLQHLRKARWLMPLYLALFALFVIPIVAAGLLTQNPSAQADMYMLSLPMATGNNGMMLLAFIGGIAAATGMVIMSTMALAIMLTNEVLMPAWVQYRIQGDEELSDLSNQVRLLRRLSIVVLLALAFLFHLLIDRFEGLARIGLLSFAAVAQLAPALLGGLYWRRGHQSGAFVGLILGFLVWFYCLLLPLVLPMDWVGYLNLHGLLGLGVLRPNALFGIEGLEPLTHGVFWSLSLNLLAYIYFSRRATHSPLEETQATRFVDTPTDWWREGMGHPLITTGELLQVCERGLGHPRARPLFFDYLHRRQISEDPSLPAPLHLVRYVERLLAGAMGASTARIVMGSLLSKQSVRRDDMVRIMDEASQLIQFNHQLLRTTIETISQGICVVDRDLNIVAWNQAYVNLFGYPEGFIRLGRPIEEVYWHNAERGFYAGDDLEQDVLKRVQLLREGSAHSFERELPNGVIVEVRGNPMEGGGFVSTYMDITERKRDEIALRQINENLEQMVSERTRRLSEVNSQLEQANEGKTRFLAAAGHDLMQPLNAAQLFASSLSQRLGQRGEQFGDERQVLGHIDSSLRAAEQIISALLEISRLDTGTMQAHPSVVAVRPLMEQLGEEFSVLARAEGLDLHTVFSDLRVRTDEALLRRVLQNLLSNAVRYTERGRVLFGCRRRGDTLRIEIWDTGPGIPEDQHTKVFHEFMRLPQQGRRQVKGLGLGLAIADRICRLLGHRITVDSWPGRGTVFSVYVPLAAADSAQPPAPAPVPAPLADRRDLAGTRVFCVDNDPGLLASLEALLRALGCDPITARSREEALRKAADAPEPDLLLVDYQLDDGENGFHVIDALDGHWEEVVPAVLITADRRADIRAEAEERGIGFLQKPVSEGAILDVLRGL</sequence>
<dbReference type="Gene3D" id="1.10.287.130">
    <property type="match status" value="1"/>
</dbReference>
<dbReference type="PROSITE" id="PS50109">
    <property type="entry name" value="HIS_KIN"/>
    <property type="match status" value="1"/>
</dbReference>
<dbReference type="InterPro" id="IPR000014">
    <property type="entry name" value="PAS"/>
</dbReference>
<keyword evidence="8 19" id="KW-0418">Kinase</keyword>